<dbReference type="SMART" id="SM00448">
    <property type="entry name" value="REC"/>
    <property type="match status" value="1"/>
</dbReference>
<name>A0A7U4DNK3_DESPD</name>
<dbReference type="InterPro" id="IPR001789">
    <property type="entry name" value="Sig_transdc_resp-reg_receiver"/>
</dbReference>
<organism evidence="6 7">
    <name type="scientific">Desulfobulbus propionicus (strain ATCC 33891 / DSM 2032 / VKM B-1956 / 1pr3)</name>
    <dbReference type="NCBI Taxonomy" id="577650"/>
    <lineage>
        <taxon>Bacteria</taxon>
        <taxon>Pseudomonadati</taxon>
        <taxon>Thermodesulfobacteriota</taxon>
        <taxon>Desulfobulbia</taxon>
        <taxon>Desulfobulbales</taxon>
        <taxon>Desulfobulbaceae</taxon>
        <taxon>Desulfobulbus</taxon>
    </lineage>
</organism>
<dbReference type="PROSITE" id="PS00675">
    <property type="entry name" value="SIGMA54_INTERACT_1"/>
    <property type="match status" value="1"/>
</dbReference>
<dbReference type="Gene3D" id="1.10.10.60">
    <property type="entry name" value="Homeodomain-like"/>
    <property type="match status" value="1"/>
</dbReference>
<proteinExistence type="predicted"/>
<feature type="domain" description="Response regulatory" evidence="5">
    <location>
        <begin position="3"/>
        <end position="117"/>
    </location>
</feature>
<dbReference type="InterPro" id="IPR058031">
    <property type="entry name" value="AAA_lid_NorR"/>
</dbReference>
<evidence type="ECO:0000313" key="7">
    <source>
        <dbReference type="Proteomes" id="UP000006365"/>
    </source>
</evidence>
<dbReference type="PANTHER" id="PTHR32071">
    <property type="entry name" value="TRANSCRIPTIONAL REGULATORY PROTEIN"/>
    <property type="match status" value="1"/>
</dbReference>
<evidence type="ECO:0000259" key="5">
    <source>
        <dbReference type="PROSITE" id="PS50110"/>
    </source>
</evidence>
<sequence>MAEILIIDDDPLFAETVADKLDSLRHTSRCAHTLTAGLAAAVEGRFDVVLLDVCLPDGNGLLAIDRLRSVASDPQVIIITGQGDPDGAELAIRHGAWCYLEKSSIVKEITLPLTRALQYRQALSGQKAVLKTVERDQLVGESPRFLQCLDMLAKAAAADASVLVSGESGTGKEAFARAIHANSRRRSGNFVVVDCTALPEQLVESVLFGHVKGAFTGADRANRGLIRHADKGTLFLDEIGELPLATQKSFLRVLQERTFCPVGSQEECHSDFRLICATNRDLVAMTEKGVFREDLLYRLRGLSLHLPPLRERDGDIPRLVEHFLSRLVQRYGQERKECLPDFMDYLTSYAWPGNVRELSQAMESAFAHAVYSPVLFPQHLPVHIRTAHARANVRGHETIPADVPSSEAILAWREAKDAFEREYTQRLLRHSAGNIMEAGRLSGLSRTRLYQLIRKFQLG</sequence>
<dbReference type="SUPFAM" id="SSF46689">
    <property type="entry name" value="Homeodomain-like"/>
    <property type="match status" value="1"/>
</dbReference>
<evidence type="ECO:0000256" key="1">
    <source>
        <dbReference type="ARBA" id="ARBA00022741"/>
    </source>
</evidence>
<dbReference type="InterPro" id="IPR025662">
    <property type="entry name" value="Sigma_54_int_dom_ATP-bd_1"/>
</dbReference>
<evidence type="ECO:0000259" key="4">
    <source>
        <dbReference type="PROSITE" id="PS50045"/>
    </source>
</evidence>
<dbReference type="SUPFAM" id="SSF52172">
    <property type="entry name" value="CheY-like"/>
    <property type="match status" value="1"/>
</dbReference>
<dbReference type="AlphaFoldDB" id="A0A7U4DNK3"/>
<keyword evidence="3" id="KW-0597">Phosphoprotein</keyword>
<dbReference type="GO" id="GO:0000160">
    <property type="term" value="P:phosphorelay signal transduction system"/>
    <property type="evidence" value="ECO:0007669"/>
    <property type="project" value="InterPro"/>
</dbReference>
<accession>A0A7U4DNK3</accession>
<dbReference type="Pfam" id="PF00158">
    <property type="entry name" value="Sigma54_activat"/>
    <property type="match status" value="1"/>
</dbReference>
<dbReference type="SMART" id="SM00382">
    <property type="entry name" value="AAA"/>
    <property type="match status" value="1"/>
</dbReference>
<feature type="domain" description="Sigma-54 factor interaction" evidence="4">
    <location>
        <begin position="138"/>
        <end position="367"/>
    </location>
</feature>
<dbReference type="SUPFAM" id="SSF52540">
    <property type="entry name" value="P-loop containing nucleoside triphosphate hydrolases"/>
    <property type="match status" value="1"/>
</dbReference>
<dbReference type="FunFam" id="3.40.50.300:FF:000006">
    <property type="entry name" value="DNA-binding transcriptional regulator NtrC"/>
    <property type="match status" value="1"/>
</dbReference>
<dbReference type="InterPro" id="IPR025943">
    <property type="entry name" value="Sigma_54_int_dom_ATP-bd_2"/>
</dbReference>
<gene>
    <name evidence="6" type="ordered locus">Despr_0833</name>
</gene>
<dbReference type="InterPro" id="IPR027417">
    <property type="entry name" value="P-loop_NTPase"/>
</dbReference>
<dbReference type="PROSITE" id="PS50045">
    <property type="entry name" value="SIGMA54_INTERACT_4"/>
    <property type="match status" value="1"/>
</dbReference>
<keyword evidence="1" id="KW-0547">Nucleotide-binding</keyword>
<reference evidence="6 7" key="1">
    <citation type="journal article" date="2011" name="Stand. Genomic Sci.">
        <title>Complete genome sequence of Desulfobulbus propionicus type strain (1pr3).</title>
        <authorList>
            <person name="Pagani I."/>
            <person name="Lapidus A."/>
            <person name="Nolan M."/>
            <person name="Lucas S."/>
            <person name="Hammon N."/>
            <person name="Deshpande S."/>
            <person name="Cheng J.F."/>
            <person name="Chertkov O."/>
            <person name="Davenport K."/>
            <person name="Tapia R."/>
            <person name="Han C."/>
            <person name="Goodwin L."/>
            <person name="Pitluck S."/>
            <person name="Liolios K."/>
            <person name="Mavromatis K."/>
            <person name="Ivanova N."/>
            <person name="Mikhailova N."/>
            <person name="Pati A."/>
            <person name="Chen A."/>
            <person name="Palaniappan K."/>
            <person name="Land M."/>
            <person name="Hauser L."/>
            <person name="Chang Y.J."/>
            <person name="Jeffries C.D."/>
            <person name="Detter J.C."/>
            <person name="Brambilla E."/>
            <person name="Kannan K.P."/>
            <person name="Djao O.D."/>
            <person name="Rohde M."/>
            <person name="Pukall R."/>
            <person name="Spring S."/>
            <person name="Goker M."/>
            <person name="Sikorski J."/>
            <person name="Woyke T."/>
            <person name="Bristow J."/>
            <person name="Eisen J.A."/>
            <person name="Markowitz V."/>
            <person name="Hugenholtz P."/>
            <person name="Kyrpides N.C."/>
            <person name="Klenk H.P."/>
        </authorList>
    </citation>
    <scope>NUCLEOTIDE SEQUENCE [LARGE SCALE GENOMIC DNA]</scope>
    <source>
        <strain evidence="7">ATCC 33891 / DSM 2032 / 1pr3</strain>
    </source>
</reference>
<dbReference type="GO" id="GO:0005524">
    <property type="term" value="F:ATP binding"/>
    <property type="evidence" value="ECO:0007669"/>
    <property type="project" value="UniProtKB-KW"/>
</dbReference>
<dbReference type="EMBL" id="CP002364">
    <property type="protein sequence ID" value="ADW17007.1"/>
    <property type="molecule type" value="Genomic_DNA"/>
</dbReference>
<evidence type="ECO:0000256" key="2">
    <source>
        <dbReference type="ARBA" id="ARBA00022840"/>
    </source>
</evidence>
<dbReference type="InterPro" id="IPR011006">
    <property type="entry name" value="CheY-like_superfamily"/>
</dbReference>
<dbReference type="InterPro" id="IPR003593">
    <property type="entry name" value="AAA+_ATPase"/>
</dbReference>
<dbReference type="CDD" id="cd00156">
    <property type="entry name" value="REC"/>
    <property type="match status" value="1"/>
</dbReference>
<dbReference type="Pfam" id="PF00072">
    <property type="entry name" value="Response_reg"/>
    <property type="match status" value="1"/>
</dbReference>
<dbReference type="Gene3D" id="3.40.50.2300">
    <property type="match status" value="1"/>
</dbReference>
<dbReference type="InterPro" id="IPR002078">
    <property type="entry name" value="Sigma_54_int"/>
</dbReference>
<dbReference type="KEGG" id="dpr:Despr_0833"/>
<dbReference type="PROSITE" id="PS00676">
    <property type="entry name" value="SIGMA54_INTERACT_2"/>
    <property type="match status" value="1"/>
</dbReference>
<dbReference type="GO" id="GO:0006355">
    <property type="term" value="P:regulation of DNA-templated transcription"/>
    <property type="evidence" value="ECO:0007669"/>
    <property type="project" value="InterPro"/>
</dbReference>
<protein>
    <submittedName>
        <fullName evidence="6">Two component, sigma54 specific, transcriptional regulator, Fis family</fullName>
    </submittedName>
</protein>
<evidence type="ECO:0000313" key="6">
    <source>
        <dbReference type="EMBL" id="ADW17007.1"/>
    </source>
</evidence>
<dbReference type="Pfam" id="PF25601">
    <property type="entry name" value="AAA_lid_14"/>
    <property type="match status" value="1"/>
</dbReference>
<dbReference type="Gene3D" id="3.40.50.300">
    <property type="entry name" value="P-loop containing nucleotide triphosphate hydrolases"/>
    <property type="match status" value="1"/>
</dbReference>
<dbReference type="Proteomes" id="UP000006365">
    <property type="component" value="Chromosome"/>
</dbReference>
<dbReference type="CDD" id="cd00009">
    <property type="entry name" value="AAA"/>
    <property type="match status" value="1"/>
</dbReference>
<keyword evidence="2" id="KW-0067">ATP-binding</keyword>
<dbReference type="Gene3D" id="1.10.8.60">
    <property type="match status" value="1"/>
</dbReference>
<evidence type="ECO:0000256" key="3">
    <source>
        <dbReference type="PROSITE-ProRule" id="PRU00169"/>
    </source>
</evidence>
<dbReference type="RefSeq" id="WP_015723551.1">
    <property type="nucleotide sequence ID" value="NC_014972.1"/>
</dbReference>
<dbReference type="InterPro" id="IPR009057">
    <property type="entry name" value="Homeodomain-like_sf"/>
</dbReference>
<feature type="modified residue" description="4-aspartylphosphate" evidence="3">
    <location>
        <position position="52"/>
    </location>
</feature>
<dbReference type="PROSITE" id="PS50110">
    <property type="entry name" value="RESPONSE_REGULATORY"/>
    <property type="match status" value="1"/>
</dbReference>
<dbReference type="PANTHER" id="PTHR32071:SF113">
    <property type="entry name" value="ALGINATE BIOSYNTHESIS TRANSCRIPTIONAL REGULATORY PROTEIN ALGB"/>
    <property type="match status" value="1"/>
</dbReference>
<keyword evidence="7" id="KW-1185">Reference proteome</keyword>